<evidence type="ECO:0008006" key="5">
    <source>
        <dbReference type="Google" id="ProtNLM"/>
    </source>
</evidence>
<dbReference type="RefSeq" id="WP_069835293.1">
    <property type="nucleotide sequence ID" value="NZ_MDGQ01000005.1"/>
</dbReference>
<gene>
    <name evidence="3" type="ORF">BFP71_09780</name>
</gene>
<evidence type="ECO:0000313" key="3">
    <source>
        <dbReference type="EMBL" id="OEJ99830.1"/>
    </source>
</evidence>
<dbReference type="InterPro" id="IPR052558">
    <property type="entry name" value="Siderophore_Hydrolase_D"/>
</dbReference>
<evidence type="ECO:0000256" key="1">
    <source>
        <dbReference type="ARBA" id="ARBA00005622"/>
    </source>
</evidence>
<dbReference type="Gene3D" id="3.40.50.1820">
    <property type="entry name" value="alpha/beta hydrolase"/>
    <property type="match status" value="1"/>
</dbReference>
<accession>A0A1E5SL30</accession>
<dbReference type="GO" id="GO:0016788">
    <property type="term" value="F:hydrolase activity, acting on ester bonds"/>
    <property type="evidence" value="ECO:0007669"/>
    <property type="project" value="TreeGrafter"/>
</dbReference>
<dbReference type="PANTHER" id="PTHR40841:SF2">
    <property type="entry name" value="SIDEROPHORE-DEGRADING ESTERASE (EUROFUNG)"/>
    <property type="match status" value="1"/>
</dbReference>
<dbReference type="Pfam" id="PF00756">
    <property type="entry name" value="Esterase"/>
    <property type="match status" value="1"/>
</dbReference>
<evidence type="ECO:0000256" key="2">
    <source>
        <dbReference type="ARBA" id="ARBA00022801"/>
    </source>
</evidence>
<sequence>MPIVAKSILVVAKSILALLLLTLINFSGFAQDTIAVNKTIRHTIKSEYLNENRDYWISLPIRYSDSLEYPVIYVFDAEWRFELVRNIAFDWGANEKIQNAIIVGIPHIDWRKKRGQDLTFSHSTYEYDGEQVDSTWYNDSNSGNGLNFYKYLTKELIPNVNRTYSTNNHETLIGHSYGGYFGGYILSLDHPFDSIHIYDPSIWFSNGEVTEAFKNTRYTKATKIHITYQPEPEFHKRKIEEFIEALERNKNITLTKTFYPNETHNSLYIDSFYQGIIKTNK</sequence>
<reference evidence="3 4" key="1">
    <citation type="submission" date="2016-08" db="EMBL/GenBank/DDBJ databases">
        <title>Draft genome of Fabibacter sp. strain SK-8.</title>
        <authorList>
            <person name="Wong S.-K."/>
            <person name="Hamasaki K."/>
            <person name="Yoshizawa S."/>
        </authorList>
    </citation>
    <scope>NUCLEOTIDE SEQUENCE [LARGE SCALE GENOMIC DNA]</scope>
    <source>
        <strain evidence="3 4">SK-8</strain>
    </source>
</reference>
<proteinExistence type="inferred from homology"/>
<dbReference type="AlphaFoldDB" id="A0A1E5SL30"/>
<name>A0A1E5SL30_9BACT</name>
<dbReference type="InterPro" id="IPR029058">
    <property type="entry name" value="AB_hydrolase_fold"/>
</dbReference>
<dbReference type="SUPFAM" id="SSF53474">
    <property type="entry name" value="alpha/beta-Hydrolases"/>
    <property type="match status" value="1"/>
</dbReference>
<comment type="similarity">
    <text evidence="1">Belongs to the esterase D family.</text>
</comment>
<organism evidence="3 4">
    <name type="scientific">Roseivirga misakiensis</name>
    <dbReference type="NCBI Taxonomy" id="1563681"/>
    <lineage>
        <taxon>Bacteria</taxon>
        <taxon>Pseudomonadati</taxon>
        <taxon>Bacteroidota</taxon>
        <taxon>Cytophagia</taxon>
        <taxon>Cytophagales</taxon>
        <taxon>Roseivirgaceae</taxon>
        <taxon>Roseivirga</taxon>
    </lineage>
</organism>
<evidence type="ECO:0000313" key="4">
    <source>
        <dbReference type="Proteomes" id="UP000095552"/>
    </source>
</evidence>
<dbReference type="PANTHER" id="PTHR40841">
    <property type="entry name" value="SIDEROPHORE TRIACETYLFUSARININE C ESTERASE"/>
    <property type="match status" value="1"/>
</dbReference>
<dbReference type="InterPro" id="IPR000801">
    <property type="entry name" value="Esterase-like"/>
</dbReference>
<comment type="caution">
    <text evidence="3">The sequence shown here is derived from an EMBL/GenBank/DDBJ whole genome shotgun (WGS) entry which is preliminary data.</text>
</comment>
<dbReference type="Proteomes" id="UP000095552">
    <property type="component" value="Unassembled WGS sequence"/>
</dbReference>
<dbReference type="STRING" id="1563681.BFP71_09780"/>
<keyword evidence="2" id="KW-0378">Hydrolase</keyword>
<dbReference type="OrthoDB" id="9784036at2"/>
<dbReference type="EMBL" id="MDGQ01000005">
    <property type="protein sequence ID" value="OEJ99830.1"/>
    <property type="molecule type" value="Genomic_DNA"/>
</dbReference>
<keyword evidence="4" id="KW-1185">Reference proteome</keyword>
<protein>
    <recommendedName>
        <fullName evidence="5">Esterase</fullName>
    </recommendedName>
</protein>